<dbReference type="STRING" id="49451.A0A1J6J5W4"/>
<dbReference type="GO" id="GO:0051607">
    <property type="term" value="P:defense response to virus"/>
    <property type="evidence" value="ECO:0007669"/>
    <property type="project" value="InterPro"/>
</dbReference>
<dbReference type="EMBL" id="MJEQ01037188">
    <property type="protein sequence ID" value="OIT02641.1"/>
    <property type="molecule type" value="Genomic_DNA"/>
</dbReference>
<name>A0A1J6J5W4_NICAT</name>
<organism evidence="1 2">
    <name type="scientific">Nicotiana attenuata</name>
    <name type="common">Coyote tobacco</name>
    <dbReference type="NCBI Taxonomy" id="49451"/>
    <lineage>
        <taxon>Eukaryota</taxon>
        <taxon>Viridiplantae</taxon>
        <taxon>Streptophyta</taxon>
        <taxon>Embryophyta</taxon>
        <taxon>Tracheophyta</taxon>
        <taxon>Spermatophyta</taxon>
        <taxon>Magnoliopsida</taxon>
        <taxon>eudicotyledons</taxon>
        <taxon>Gunneridae</taxon>
        <taxon>Pentapetalae</taxon>
        <taxon>asterids</taxon>
        <taxon>lamiids</taxon>
        <taxon>Solanales</taxon>
        <taxon>Solanaceae</taxon>
        <taxon>Nicotianoideae</taxon>
        <taxon>Nicotianeae</taxon>
        <taxon>Nicotiana</taxon>
    </lineage>
</organism>
<protein>
    <submittedName>
        <fullName evidence="1">Protein suppressor of gene silencing 3</fullName>
    </submittedName>
</protein>
<evidence type="ECO:0000313" key="2">
    <source>
        <dbReference type="Proteomes" id="UP000187609"/>
    </source>
</evidence>
<evidence type="ECO:0000313" key="1">
    <source>
        <dbReference type="EMBL" id="OIT02641.1"/>
    </source>
</evidence>
<dbReference type="AlphaFoldDB" id="A0A1J6J5W4"/>
<reference evidence="1" key="1">
    <citation type="submission" date="2016-11" db="EMBL/GenBank/DDBJ databases">
        <title>The genome of Nicotiana attenuata.</title>
        <authorList>
            <person name="Xu S."/>
            <person name="Brockmoeller T."/>
            <person name="Gaquerel E."/>
            <person name="Navarro A."/>
            <person name="Kuhl H."/>
            <person name="Gase K."/>
            <person name="Ling Z."/>
            <person name="Zhou W."/>
            <person name="Kreitzer C."/>
            <person name="Stanke M."/>
            <person name="Tang H."/>
            <person name="Lyons E."/>
            <person name="Pandey P."/>
            <person name="Pandey S.P."/>
            <person name="Timmermann B."/>
            <person name="Baldwin I.T."/>
        </authorList>
    </citation>
    <scope>NUCLEOTIDE SEQUENCE [LARGE SCALE GENOMIC DNA]</scope>
    <source>
        <strain evidence="1">UT</strain>
    </source>
</reference>
<keyword evidence="2" id="KW-1185">Reference proteome</keyword>
<gene>
    <name evidence="1" type="primary">SGS3_2</name>
    <name evidence="1" type="ORF">A4A49_53202</name>
</gene>
<accession>A0A1J6J5W4</accession>
<dbReference type="Gramene" id="OIT02641">
    <property type="protein sequence ID" value="OIT02641"/>
    <property type="gene ID" value="A4A49_53202"/>
</dbReference>
<dbReference type="GO" id="GO:0031047">
    <property type="term" value="P:regulatory ncRNA-mediated gene silencing"/>
    <property type="evidence" value="ECO:0007669"/>
    <property type="project" value="InterPro"/>
</dbReference>
<dbReference type="InterPro" id="IPR044287">
    <property type="entry name" value="SGS3"/>
</dbReference>
<dbReference type="PANTHER" id="PTHR46602">
    <property type="entry name" value="PROTEIN SUPPRESSOR OF GENE SILENCING 3"/>
    <property type="match status" value="1"/>
</dbReference>
<dbReference type="Proteomes" id="UP000187609">
    <property type="component" value="Unassembled WGS sequence"/>
</dbReference>
<sequence>MHHEQIKEEMEYQEQFFKDPIKIIHDARTAEEDKFKKVQQEQVERVAKFIKFQDKEMKKFVEESKNLTRNHEDRMAALRHKY</sequence>
<proteinExistence type="predicted"/>
<dbReference type="SMR" id="A0A1J6J5W4"/>
<comment type="caution">
    <text evidence="1">The sequence shown here is derived from an EMBL/GenBank/DDBJ whole genome shotgun (WGS) entry which is preliminary data.</text>
</comment>
<dbReference type="PANTHER" id="PTHR46602:SF1">
    <property type="entry name" value="PROTEIN SUPPRESSOR OF GENE SILENCING 3"/>
    <property type="match status" value="1"/>
</dbReference>